<comment type="caution">
    <text evidence="1">The sequence shown here is derived from an EMBL/GenBank/DDBJ whole genome shotgun (WGS) entry which is preliminary data.</text>
</comment>
<dbReference type="EMBL" id="MSPP01000001">
    <property type="protein sequence ID" value="OUD10302.1"/>
    <property type="molecule type" value="Genomic_DNA"/>
</dbReference>
<proteinExistence type="predicted"/>
<protein>
    <submittedName>
        <fullName evidence="1">Uncharacterized protein</fullName>
    </submittedName>
</protein>
<sequence length="76" mass="7869">MQLDKLSCGAALTDELNGSNGPSASAILLRQSAGPAAPPQDRFKPILFDAAKCATASRLKSTVKFPVPIMASLPQS</sequence>
<dbReference type="AlphaFoldDB" id="A0A251X102"/>
<evidence type="ECO:0000313" key="2">
    <source>
        <dbReference type="Proteomes" id="UP000194664"/>
    </source>
</evidence>
<dbReference type="Proteomes" id="UP000194664">
    <property type="component" value="Unassembled WGS sequence"/>
</dbReference>
<organism evidence="1 2">
    <name type="scientific">Marivivens niveibacter</name>
    <dbReference type="NCBI Taxonomy" id="1930667"/>
    <lineage>
        <taxon>Bacteria</taxon>
        <taxon>Pseudomonadati</taxon>
        <taxon>Pseudomonadota</taxon>
        <taxon>Alphaproteobacteria</taxon>
        <taxon>Rhodobacterales</taxon>
        <taxon>Paracoccaceae</taxon>
        <taxon>Marivivens group</taxon>
        <taxon>Marivivens</taxon>
    </lineage>
</organism>
<reference evidence="1 2" key="1">
    <citation type="submission" date="2016-12" db="EMBL/GenBank/DDBJ databases">
        <title>The draft genome sequence of HSLHS2.</title>
        <authorList>
            <person name="Hu D."/>
            <person name="Wang L."/>
            <person name="Shao Z."/>
        </authorList>
    </citation>
    <scope>NUCLEOTIDE SEQUENCE [LARGE SCALE GENOMIC DNA]</scope>
    <source>
        <strain evidence="1">MCCC 1A06712</strain>
    </source>
</reference>
<evidence type="ECO:0000313" key="1">
    <source>
        <dbReference type="EMBL" id="OUD10302.1"/>
    </source>
</evidence>
<accession>A0A251X102</accession>
<gene>
    <name evidence="1" type="ORF">BVC71_01965</name>
</gene>
<name>A0A251X102_9RHOB</name>
<keyword evidence="2" id="KW-1185">Reference proteome</keyword>